<reference evidence="1 2" key="1">
    <citation type="submission" date="2020-06" db="EMBL/GenBank/DDBJ databases">
        <title>Transcriptomic and genomic resources for Thalictrum thalictroides and T. hernandezii: Facilitating candidate gene discovery in an emerging model plant lineage.</title>
        <authorList>
            <person name="Arias T."/>
            <person name="Riano-Pachon D.M."/>
            <person name="Di Stilio V.S."/>
        </authorList>
    </citation>
    <scope>NUCLEOTIDE SEQUENCE [LARGE SCALE GENOMIC DNA]</scope>
    <source>
        <strain evidence="2">cv. WT478/WT964</strain>
        <tissue evidence="1">Leaves</tissue>
    </source>
</reference>
<name>A0A7J6UYW3_THATH</name>
<dbReference type="EMBL" id="JABWDY010040833">
    <property type="protein sequence ID" value="KAF5177853.1"/>
    <property type="molecule type" value="Genomic_DNA"/>
</dbReference>
<accession>A0A7J6UYW3</accession>
<dbReference type="OrthoDB" id="10436658at2759"/>
<sequence>MTDLSNNVIKSETIYDPIMEPLVQSSLANFLYLKRMSTDNKLPDIKEFHPNYVRYQFLDHLMDNKASVTLGSLKLFEFQPGTSSMDISKLMVKVDSLLVNPILKNLVTSYIMKLQVGGDQIDRILGSLNSAVLGFTDKKTVLKLNEILQLPIVLTAWGLTAKVRSCNRGGKILRPWHGKLYISTEGLLKWERPESIIDK</sequence>
<protein>
    <submittedName>
        <fullName evidence="1">Uncharacterized protein</fullName>
    </submittedName>
</protein>
<evidence type="ECO:0000313" key="2">
    <source>
        <dbReference type="Proteomes" id="UP000554482"/>
    </source>
</evidence>
<organism evidence="1 2">
    <name type="scientific">Thalictrum thalictroides</name>
    <name type="common">Rue-anemone</name>
    <name type="synonym">Anemone thalictroides</name>
    <dbReference type="NCBI Taxonomy" id="46969"/>
    <lineage>
        <taxon>Eukaryota</taxon>
        <taxon>Viridiplantae</taxon>
        <taxon>Streptophyta</taxon>
        <taxon>Embryophyta</taxon>
        <taxon>Tracheophyta</taxon>
        <taxon>Spermatophyta</taxon>
        <taxon>Magnoliopsida</taxon>
        <taxon>Ranunculales</taxon>
        <taxon>Ranunculaceae</taxon>
        <taxon>Thalictroideae</taxon>
        <taxon>Thalictrum</taxon>
    </lineage>
</organism>
<comment type="caution">
    <text evidence="1">The sequence shown here is derived from an EMBL/GenBank/DDBJ whole genome shotgun (WGS) entry which is preliminary data.</text>
</comment>
<dbReference type="AlphaFoldDB" id="A0A7J6UYW3"/>
<proteinExistence type="predicted"/>
<dbReference type="Proteomes" id="UP000554482">
    <property type="component" value="Unassembled WGS sequence"/>
</dbReference>
<gene>
    <name evidence="1" type="ORF">FRX31_032561</name>
</gene>
<evidence type="ECO:0000313" key="1">
    <source>
        <dbReference type="EMBL" id="KAF5177853.1"/>
    </source>
</evidence>
<keyword evidence="2" id="KW-1185">Reference proteome</keyword>